<dbReference type="PROSITE" id="PS50172">
    <property type="entry name" value="BRCT"/>
    <property type="match status" value="2"/>
</dbReference>
<evidence type="ECO:0000313" key="12">
    <source>
        <dbReference type="Proteomes" id="UP000663828"/>
    </source>
</evidence>
<comment type="caution">
    <text evidence="11">The sequence shown here is derived from an EMBL/GenBank/DDBJ whole genome shotgun (WGS) entry which is preliminary data.</text>
</comment>
<dbReference type="GO" id="GO:0000724">
    <property type="term" value="P:double-strand break repair via homologous recombination"/>
    <property type="evidence" value="ECO:0007669"/>
    <property type="project" value="TreeGrafter"/>
</dbReference>
<dbReference type="GO" id="GO:0031436">
    <property type="term" value="C:BRCA1-BARD1 complex"/>
    <property type="evidence" value="ECO:0007669"/>
    <property type="project" value="TreeGrafter"/>
</dbReference>
<dbReference type="InterPro" id="IPR008422">
    <property type="entry name" value="KN_HD"/>
</dbReference>
<dbReference type="SUPFAM" id="SSF52113">
    <property type="entry name" value="BRCT domain"/>
    <property type="match status" value="2"/>
</dbReference>
<dbReference type="PANTHER" id="PTHR13763:SF0">
    <property type="entry name" value="BREAST CANCER TYPE 1 SUSCEPTIBILITY PROTEIN"/>
    <property type="match status" value="1"/>
</dbReference>
<evidence type="ECO:0000256" key="3">
    <source>
        <dbReference type="ARBA" id="ARBA00022763"/>
    </source>
</evidence>
<keyword evidence="7 8" id="KW-0539">Nucleus</keyword>
<evidence type="ECO:0000313" key="11">
    <source>
        <dbReference type="EMBL" id="CAF1519095.1"/>
    </source>
</evidence>
<sequence>MPSELSSNNSLISIEIASAGSSLMDILNQQSCETTDQLNMVTAVQFLNSPVVSIASVTDTENNKLSTLFSTTGRERNSTGPLKQWLYEHQDHPYPTENEKQMLMAKTKMTSAQITIWFTNARVKMRKEHKLPVKINGKRQKKNEKDDLHELKKILDLSFSSEDETSDSVHSNDKRICIAYSCLNNEQITNLQRFAANYSDQVALCEQVDDCTTHLIIGNEEQPLLCPLTMKLFQAIARHLFIMSYQWINECLQYNQILNEMKYEIRGDIPFGEYHDGMRKSRLAKQMKLFHNCQFFLLCDGCQDKMSKIELASLIQLCHGSILDTFPLASSVDSSMLTIVLCTDLFRFQSSNERQLFELSRSNGVHFLGPEWILESIVQFALQPFEAYEQEI</sequence>
<evidence type="ECO:0000259" key="9">
    <source>
        <dbReference type="PROSITE" id="PS50071"/>
    </source>
</evidence>
<dbReference type="GO" id="GO:0045944">
    <property type="term" value="P:positive regulation of transcription by RNA polymerase II"/>
    <property type="evidence" value="ECO:0007669"/>
    <property type="project" value="TreeGrafter"/>
</dbReference>
<evidence type="ECO:0000256" key="2">
    <source>
        <dbReference type="ARBA" id="ARBA00022737"/>
    </source>
</evidence>
<dbReference type="Proteomes" id="UP000663828">
    <property type="component" value="Unassembled WGS sequence"/>
</dbReference>
<reference evidence="11" key="1">
    <citation type="submission" date="2021-02" db="EMBL/GenBank/DDBJ databases">
        <authorList>
            <person name="Nowell W R."/>
        </authorList>
    </citation>
    <scope>NUCLEOTIDE SEQUENCE</scope>
</reference>
<evidence type="ECO:0000256" key="4">
    <source>
        <dbReference type="ARBA" id="ARBA00023125"/>
    </source>
</evidence>
<evidence type="ECO:0000256" key="7">
    <source>
        <dbReference type="ARBA" id="ARBA00023242"/>
    </source>
</evidence>
<evidence type="ECO:0000256" key="5">
    <source>
        <dbReference type="ARBA" id="ARBA00023155"/>
    </source>
</evidence>
<evidence type="ECO:0000259" key="10">
    <source>
        <dbReference type="PROSITE" id="PS50172"/>
    </source>
</evidence>
<dbReference type="Gene3D" id="3.40.50.10190">
    <property type="entry name" value="BRCT domain"/>
    <property type="match status" value="2"/>
</dbReference>
<dbReference type="InterPro" id="IPR036420">
    <property type="entry name" value="BRCT_dom_sf"/>
</dbReference>
<evidence type="ECO:0000256" key="1">
    <source>
        <dbReference type="ARBA" id="ARBA00004123"/>
    </source>
</evidence>
<dbReference type="GO" id="GO:0070531">
    <property type="term" value="C:BRCA1-A complex"/>
    <property type="evidence" value="ECO:0007669"/>
    <property type="project" value="TreeGrafter"/>
</dbReference>
<dbReference type="AlphaFoldDB" id="A0A815UGC0"/>
<dbReference type="GO" id="GO:0004842">
    <property type="term" value="F:ubiquitin-protein transferase activity"/>
    <property type="evidence" value="ECO:0007669"/>
    <property type="project" value="TreeGrafter"/>
</dbReference>
<dbReference type="SMART" id="SM00389">
    <property type="entry name" value="HOX"/>
    <property type="match status" value="1"/>
</dbReference>
<dbReference type="InterPro" id="IPR031099">
    <property type="entry name" value="BRCA1-associated"/>
</dbReference>
<name>A0A815UGC0_ADIRI</name>
<dbReference type="PROSITE" id="PS50071">
    <property type="entry name" value="HOMEOBOX_2"/>
    <property type="match status" value="1"/>
</dbReference>
<keyword evidence="5 8" id="KW-0371">Homeobox</keyword>
<evidence type="ECO:0000256" key="6">
    <source>
        <dbReference type="ARBA" id="ARBA00023204"/>
    </source>
</evidence>
<dbReference type="SUPFAM" id="SSF46689">
    <property type="entry name" value="Homeodomain-like"/>
    <property type="match status" value="1"/>
</dbReference>
<keyword evidence="12" id="KW-1185">Reference proteome</keyword>
<keyword evidence="3" id="KW-0227">DNA damage</keyword>
<comment type="subcellular location">
    <subcellularLocation>
        <location evidence="1 8">Nucleus</location>
    </subcellularLocation>
</comment>
<dbReference type="Pfam" id="PF16589">
    <property type="entry name" value="BRCT_2"/>
    <property type="match status" value="1"/>
</dbReference>
<dbReference type="Pfam" id="PF05920">
    <property type="entry name" value="Homeobox_KN"/>
    <property type="match status" value="1"/>
</dbReference>
<protein>
    <submittedName>
        <fullName evidence="11">Uncharacterized protein</fullName>
    </submittedName>
</protein>
<dbReference type="InterPro" id="IPR009057">
    <property type="entry name" value="Homeodomain-like_sf"/>
</dbReference>
<feature type="domain" description="BRCT" evidence="10">
    <location>
        <begin position="191"/>
        <end position="265"/>
    </location>
</feature>
<proteinExistence type="predicted"/>
<dbReference type="GO" id="GO:0003677">
    <property type="term" value="F:DNA binding"/>
    <property type="evidence" value="ECO:0007669"/>
    <property type="project" value="UniProtKB-UniRule"/>
</dbReference>
<dbReference type="CDD" id="cd00086">
    <property type="entry name" value="homeodomain"/>
    <property type="match status" value="1"/>
</dbReference>
<gene>
    <name evidence="11" type="ORF">XAT740_LOCUS40682</name>
</gene>
<accession>A0A815UGC0</accession>
<dbReference type="Pfam" id="PF00533">
    <property type="entry name" value="BRCT"/>
    <property type="match status" value="1"/>
</dbReference>
<dbReference type="InterPro" id="IPR001356">
    <property type="entry name" value="HD"/>
</dbReference>
<dbReference type="SMART" id="SM00292">
    <property type="entry name" value="BRCT"/>
    <property type="match status" value="2"/>
</dbReference>
<dbReference type="PANTHER" id="PTHR13763">
    <property type="entry name" value="BREAST CANCER TYPE 1 SUSCEPTIBILITY PROTEIN BRCA1"/>
    <property type="match status" value="1"/>
</dbReference>
<evidence type="ECO:0000256" key="8">
    <source>
        <dbReference type="PROSITE-ProRule" id="PRU00108"/>
    </source>
</evidence>
<dbReference type="InterPro" id="IPR001357">
    <property type="entry name" value="BRCT_dom"/>
</dbReference>
<organism evidence="11 12">
    <name type="scientific">Adineta ricciae</name>
    <name type="common">Rotifer</name>
    <dbReference type="NCBI Taxonomy" id="249248"/>
    <lineage>
        <taxon>Eukaryota</taxon>
        <taxon>Metazoa</taxon>
        <taxon>Spiralia</taxon>
        <taxon>Gnathifera</taxon>
        <taxon>Rotifera</taxon>
        <taxon>Eurotatoria</taxon>
        <taxon>Bdelloidea</taxon>
        <taxon>Adinetida</taxon>
        <taxon>Adinetidae</taxon>
        <taxon>Adineta</taxon>
    </lineage>
</organism>
<feature type="domain" description="Homeobox" evidence="9">
    <location>
        <begin position="82"/>
        <end position="128"/>
    </location>
</feature>
<keyword evidence="2" id="KW-0677">Repeat</keyword>
<feature type="DNA-binding region" description="Homeobox" evidence="8">
    <location>
        <begin position="84"/>
        <end position="129"/>
    </location>
</feature>
<dbReference type="Gene3D" id="1.10.10.60">
    <property type="entry name" value="Homeodomain-like"/>
    <property type="match status" value="1"/>
</dbReference>
<dbReference type="EMBL" id="CAJNOR010004656">
    <property type="protein sequence ID" value="CAF1519095.1"/>
    <property type="molecule type" value="Genomic_DNA"/>
</dbReference>
<keyword evidence="6" id="KW-0234">DNA repair</keyword>
<keyword evidence="4 8" id="KW-0238">DNA-binding</keyword>
<feature type="domain" description="BRCT" evidence="10">
    <location>
        <begin position="285"/>
        <end position="390"/>
    </location>
</feature>